<dbReference type="EMBL" id="AWWI01000017">
    <property type="protein sequence ID" value="PIL21975.1"/>
    <property type="molecule type" value="Genomic_DNA"/>
</dbReference>
<dbReference type="Proteomes" id="UP000231259">
    <property type="component" value="Unassembled WGS sequence"/>
</dbReference>
<dbReference type="AlphaFoldDB" id="A0A2G8RK80"/>
<proteinExistence type="predicted"/>
<organism evidence="2 3">
    <name type="scientific">Puniceibacterium antarcticum</name>
    <dbReference type="NCBI Taxonomy" id="1206336"/>
    <lineage>
        <taxon>Bacteria</taxon>
        <taxon>Pseudomonadati</taxon>
        <taxon>Pseudomonadota</taxon>
        <taxon>Alphaproteobacteria</taxon>
        <taxon>Rhodobacterales</taxon>
        <taxon>Paracoccaceae</taxon>
        <taxon>Puniceibacterium</taxon>
    </lineage>
</organism>
<dbReference type="CDD" id="cd00093">
    <property type="entry name" value="HTH_XRE"/>
    <property type="match status" value="1"/>
</dbReference>
<reference evidence="2 3" key="1">
    <citation type="submission" date="2013-09" db="EMBL/GenBank/DDBJ databases">
        <title>Genome sequencing of Phaeobacter antarcticus sp. nov. SM1211.</title>
        <authorList>
            <person name="Zhang X.-Y."/>
            <person name="Liu C."/>
            <person name="Chen X.-L."/>
            <person name="Xie B.-B."/>
            <person name="Qin Q.-L."/>
            <person name="Rong J.-C."/>
            <person name="Zhang Y.-Z."/>
        </authorList>
    </citation>
    <scope>NUCLEOTIDE SEQUENCE [LARGE SCALE GENOMIC DNA]</scope>
    <source>
        <strain evidence="2 3">SM1211</strain>
    </source>
</reference>
<dbReference type="InterPro" id="IPR010982">
    <property type="entry name" value="Lambda_DNA-bd_dom_sf"/>
</dbReference>
<sequence length="116" mass="12679">MTHNTLRAARPGLNWTQAQLAAETGVHATSVAYWERTAGQIIHPEGQVMPKVLDAFARHGVVMEGARITFTDAPAQLPSTSQKLRHDTGQIALWKRRCDAQAGIIGLQRTEAPKPC</sequence>
<evidence type="ECO:0000313" key="2">
    <source>
        <dbReference type="EMBL" id="PIL21975.1"/>
    </source>
</evidence>
<comment type="caution">
    <text evidence="2">The sequence shown here is derived from an EMBL/GenBank/DDBJ whole genome shotgun (WGS) entry which is preliminary data.</text>
</comment>
<dbReference type="Gene3D" id="1.10.260.40">
    <property type="entry name" value="lambda repressor-like DNA-binding domains"/>
    <property type="match status" value="1"/>
</dbReference>
<accession>A0A2G8RK80</accession>
<evidence type="ECO:0000313" key="3">
    <source>
        <dbReference type="Proteomes" id="UP000231259"/>
    </source>
</evidence>
<gene>
    <name evidence="2" type="ORF">P775_01375</name>
</gene>
<dbReference type="GO" id="GO:0003677">
    <property type="term" value="F:DNA binding"/>
    <property type="evidence" value="ECO:0007669"/>
    <property type="project" value="InterPro"/>
</dbReference>
<dbReference type="SUPFAM" id="SSF47413">
    <property type="entry name" value="lambda repressor-like DNA-binding domains"/>
    <property type="match status" value="1"/>
</dbReference>
<dbReference type="PROSITE" id="PS50943">
    <property type="entry name" value="HTH_CROC1"/>
    <property type="match status" value="1"/>
</dbReference>
<feature type="domain" description="HTH cro/C1-type" evidence="1">
    <location>
        <begin position="6"/>
        <end position="36"/>
    </location>
</feature>
<dbReference type="OrthoDB" id="7206663at2"/>
<evidence type="ECO:0000259" key="1">
    <source>
        <dbReference type="PROSITE" id="PS50943"/>
    </source>
</evidence>
<protein>
    <recommendedName>
        <fullName evidence="1">HTH cro/C1-type domain-containing protein</fullName>
    </recommendedName>
</protein>
<keyword evidence="3" id="KW-1185">Reference proteome</keyword>
<name>A0A2G8RK80_9RHOB</name>
<dbReference type="InterPro" id="IPR001387">
    <property type="entry name" value="Cro/C1-type_HTH"/>
</dbReference>